<reference evidence="2" key="1">
    <citation type="submission" date="2023-03" db="EMBL/GenBank/DDBJ databases">
        <title>Massive genome expansion in bonnet fungi (Mycena s.s.) driven by repeated elements and novel gene families across ecological guilds.</title>
        <authorList>
            <consortium name="Lawrence Berkeley National Laboratory"/>
            <person name="Harder C.B."/>
            <person name="Miyauchi S."/>
            <person name="Viragh M."/>
            <person name="Kuo A."/>
            <person name="Thoen E."/>
            <person name="Andreopoulos B."/>
            <person name="Lu D."/>
            <person name="Skrede I."/>
            <person name="Drula E."/>
            <person name="Henrissat B."/>
            <person name="Morin E."/>
            <person name="Kohler A."/>
            <person name="Barry K."/>
            <person name="LaButti K."/>
            <person name="Morin E."/>
            <person name="Salamov A."/>
            <person name="Lipzen A."/>
            <person name="Mereny Z."/>
            <person name="Hegedus B."/>
            <person name="Baldrian P."/>
            <person name="Stursova M."/>
            <person name="Weitz H."/>
            <person name="Taylor A."/>
            <person name="Grigoriev I.V."/>
            <person name="Nagy L.G."/>
            <person name="Martin F."/>
            <person name="Kauserud H."/>
        </authorList>
    </citation>
    <scope>NUCLEOTIDE SEQUENCE</scope>
    <source>
        <strain evidence="2">CBHHK182m</strain>
    </source>
</reference>
<evidence type="ECO:0000313" key="3">
    <source>
        <dbReference type="Proteomes" id="UP001215598"/>
    </source>
</evidence>
<dbReference type="EMBL" id="JARKIB010000236">
    <property type="protein sequence ID" value="KAJ7720777.1"/>
    <property type="molecule type" value="Genomic_DNA"/>
</dbReference>
<dbReference type="AlphaFoldDB" id="A0AAD7HI48"/>
<feature type="region of interest" description="Disordered" evidence="1">
    <location>
        <begin position="37"/>
        <end position="70"/>
    </location>
</feature>
<accession>A0AAD7HI48</accession>
<feature type="compositionally biased region" description="Gly residues" evidence="1">
    <location>
        <begin position="315"/>
        <end position="335"/>
    </location>
</feature>
<feature type="compositionally biased region" description="Basic and acidic residues" evidence="1">
    <location>
        <begin position="41"/>
        <end position="61"/>
    </location>
</feature>
<protein>
    <submittedName>
        <fullName evidence="2">Uncharacterized protein</fullName>
    </submittedName>
</protein>
<sequence>MTDHGDAPVPPRRIRRRITHFSASVIAALKKLPRATKLRKNKEIQEKNDENALARAQHESDPAAFPDEAPDDASLITVSEGEEEMSPFSAMYDVAMKLTPDSSKKVLRAFAASGEKRTRDDGDEGKKSGKRPKRPEVVVKAGMAPPIVFHPLIHELYDRDIYAPLSLFTDKNLEYVNSNASTIAMRKLNPAISSDKRVNVLDTAAFEAAVLREADLDRAQFGEAAENFATFILEKEEDGSPLAIRWGQHFQYFAKVQGAEGVFPAILDTEIFLRKMYCTQPFSYDHSFYDREFTRREREIALLKLETKLTSQASGSGGGRGSSNAGGGGARGAGQRGREPRLVP</sequence>
<feature type="region of interest" description="Disordered" evidence="1">
    <location>
        <begin position="111"/>
        <end position="135"/>
    </location>
</feature>
<feature type="region of interest" description="Disordered" evidence="1">
    <location>
        <begin position="311"/>
        <end position="344"/>
    </location>
</feature>
<organism evidence="2 3">
    <name type="scientific">Mycena metata</name>
    <dbReference type="NCBI Taxonomy" id="1033252"/>
    <lineage>
        <taxon>Eukaryota</taxon>
        <taxon>Fungi</taxon>
        <taxon>Dikarya</taxon>
        <taxon>Basidiomycota</taxon>
        <taxon>Agaricomycotina</taxon>
        <taxon>Agaricomycetes</taxon>
        <taxon>Agaricomycetidae</taxon>
        <taxon>Agaricales</taxon>
        <taxon>Marasmiineae</taxon>
        <taxon>Mycenaceae</taxon>
        <taxon>Mycena</taxon>
    </lineage>
</organism>
<feature type="compositionally biased region" description="Basic and acidic residues" evidence="1">
    <location>
        <begin position="114"/>
        <end position="127"/>
    </location>
</feature>
<keyword evidence="3" id="KW-1185">Reference proteome</keyword>
<dbReference type="Proteomes" id="UP001215598">
    <property type="component" value="Unassembled WGS sequence"/>
</dbReference>
<gene>
    <name evidence="2" type="ORF">B0H16DRAFT_1474206</name>
</gene>
<name>A0AAD7HI48_9AGAR</name>
<proteinExistence type="predicted"/>
<evidence type="ECO:0000313" key="2">
    <source>
        <dbReference type="EMBL" id="KAJ7720777.1"/>
    </source>
</evidence>
<evidence type="ECO:0000256" key="1">
    <source>
        <dbReference type="SAM" id="MobiDB-lite"/>
    </source>
</evidence>
<comment type="caution">
    <text evidence="2">The sequence shown here is derived from an EMBL/GenBank/DDBJ whole genome shotgun (WGS) entry which is preliminary data.</text>
</comment>